<keyword evidence="2" id="KW-1185">Reference proteome</keyword>
<organism evidence="1 2">
    <name type="scientific">Dreissena polymorpha</name>
    <name type="common">Zebra mussel</name>
    <name type="synonym">Mytilus polymorpha</name>
    <dbReference type="NCBI Taxonomy" id="45954"/>
    <lineage>
        <taxon>Eukaryota</taxon>
        <taxon>Metazoa</taxon>
        <taxon>Spiralia</taxon>
        <taxon>Lophotrochozoa</taxon>
        <taxon>Mollusca</taxon>
        <taxon>Bivalvia</taxon>
        <taxon>Autobranchia</taxon>
        <taxon>Heteroconchia</taxon>
        <taxon>Euheterodonta</taxon>
        <taxon>Imparidentia</taxon>
        <taxon>Neoheterodontei</taxon>
        <taxon>Myida</taxon>
        <taxon>Dreissenoidea</taxon>
        <taxon>Dreissenidae</taxon>
        <taxon>Dreissena</taxon>
    </lineage>
</organism>
<evidence type="ECO:0000313" key="2">
    <source>
        <dbReference type="Proteomes" id="UP000828390"/>
    </source>
</evidence>
<comment type="caution">
    <text evidence="1">The sequence shown here is derived from an EMBL/GenBank/DDBJ whole genome shotgun (WGS) entry which is preliminary data.</text>
</comment>
<sequence length="56" mass="6028">MSYRQKGNGHQLSHQGVDGLPSLIRGLQAHFVDASQHSLVPVKNAAFHLGCGEDFA</sequence>
<protein>
    <submittedName>
        <fullName evidence="1">Uncharacterized protein</fullName>
    </submittedName>
</protein>
<dbReference type="AlphaFoldDB" id="A0A9D4FLL1"/>
<dbReference type="EMBL" id="JAIWYP010000007">
    <property type="protein sequence ID" value="KAH3800592.1"/>
    <property type="molecule type" value="Genomic_DNA"/>
</dbReference>
<proteinExistence type="predicted"/>
<dbReference type="Proteomes" id="UP000828390">
    <property type="component" value="Unassembled WGS sequence"/>
</dbReference>
<reference evidence="1" key="1">
    <citation type="journal article" date="2019" name="bioRxiv">
        <title>The Genome of the Zebra Mussel, Dreissena polymorpha: A Resource for Invasive Species Research.</title>
        <authorList>
            <person name="McCartney M.A."/>
            <person name="Auch B."/>
            <person name="Kono T."/>
            <person name="Mallez S."/>
            <person name="Zhang Y."/>
            <person name="Obille A."/>
            <person name="Becker A."/>
            <person name="Abrahante J.E."/>
            <person name="Garbe J."/>
            <person name="Badalamenti J.P."/>
            <person name="Herman A."/>
            <person name="Mangelson H."/>
            <person name="Liachko I."/>
            <person name="Sullivan S."/>
            <person name="Sone E.D."/>
            <person name="Koren S."/>
            <person name="Silverstein K.A.T."/>
            <person name="Beckman K.B."/>
            <person name="Gohl D.M."/>
        </authorList>
    </citation>
    <scope>NUCLEOTIDE SEQUENCE</scope>
    <source>
        <strain evidence="1">Duluth1</strain>
        <tissue evidence="1">Whole animal</tissue>
    </source>
</reference>
<gene>
    <name evidence="1" type="ORF">DPMN_154227</name>
</gene>
<name>A0A9D4FLL1_DREPO</name>
<evidence type="ECO:0000313" key="1">
    <source>
        <dbReference type="EMBL" id="KAH3800592.1"/>
    </source>
</evidence>
<accession>A0A9D4FLL1</accession>
<reference evidence="1" key="2">
    <citation type="submission" date="2020-11" db="EMBL/GenBank/DDBJ databases">
        <authorList>
            <person name="McCartney M.A."/>
            <person name="Auch B."/>
            <person name="Kono T."/>
            <person name="Mallez S."/>
            <person name="Becker A."/>
            <person name="Gohl D.M."/>
            <person name="Silverstein K.A.T."/>
            <person name="Koren S."/>
            <person name="Bechman K.B."/>
            <person name="Herman A."/>
            <person name="Abrahante J.E."/>
            <person name="Garbe J."/>
        </authorList>
    </citation>
    <scope>NUCLEOTIDE SEQUENCE</scope>
    <source>
        <strain evidence="1">Duluth1</strain>
        <tissue evidence="1">Whole animal</tissue>
    </source>
</reference>